<dbReference type="CDD" id="cd00077">
    <property type="entry name" value="HDc"/>
    <property type="match status" value="1"/>
</dbReference>
<organism evidence="2 3">
    <name type="scientific">Acidaminococcus intestini</name>
    <dbReference type="NCBI Taxonomy" id="187327"/>
    <lineage>
        <taxon>Bacteria</taxon>
        <taxon>Bacillati</taxon>
        <taxon>Bacillota</taxon>
        <taxon>Negativicutes</taxon>
        <taxon>Acidaminococcales</taxon>
        <taxon>Acidaminococcaceae</taxon>
        <taxon>Acidaminococcus</taxon>
    </lineage>
</organism>
<dbReference type="InterPro" id="IPR003607">
    <property type="entry name" value="HD/PDEase_dom"/>
</dbReference>
<dbReference type="PANTHER" id="PTHR43155:SF2">
    <property type="entry name" value="CYCLIC DI-GMP PHOSPHODIESTERASE PA4108"/>
    <property type="match status" value="1"/>
</dbReference>
<name>A0A943EJ67_9FIRM</name>
<dbReference type="AlphaFoldDB" id="A0A943EJ67"/>
<sequence length="209" mass="23433">MLTIPQFLEFPTTEDTSALVSFFLKLLEHKNKGLFLHSQQVANYAVCTAIKMGLPLSEVAAIKTAALLHDIGIVSVPNTILAKYPYFNVKERAAYRRHCLAGASMMENIPGFGHIVKMVLHHHEHWDGSGYPKRLKGVNIPLGARIIAVCDYYDRRCKPCTHNWQWQSAVTPTRIRDLSGIYFDPDVVKAFFDAVAQNDLILEQGSAHA</sequence>
<evidence type="ECO:0000313" key="2">
    <source>
        <dbReference type="EMBL" id="MBS5518927.1"/>
    </source>
</evidence>
<evidence type="ECO:0000259" key="1">
    <source>
        <dbReference type="PROSITE" id="PS51832"/>
    </source>
</evidence>
<accession>A0A943EJ67</accession>
<feature type="domain" description="HD-GYP" evidence="1">
    <location>
        <begin position="12"/>
        <end position="207"/>
    </location>
</feature>
<gene>
    <name evidence="2" type="ORF">KHX13_01070</name>
</gene>
<reference evidence="2" key="1">
    <citation type="submission" date="2021-02" db="EMBL/GenBank/DDBJ databases">
        <title>Infant gut strain persistence is associated with maternal origin, phylogeny, and functional potential including surface adhesion and iron acquisition.</title>
        <authorList>
            <person name="Lou Y.C."/>
        </authorList>
    </citation>
    <scope>NUCLEOTIDE SEQUENCE</scope>
    <source>
        <strain evidence="2">L3_106_000M1_dasL3_106_000M1_concoct_15</strain>
    </source>
</reference>
<dbReference type="PANTHER" id="PTHR43155">
    <property type="entry name" value="CYCLIC DI-GMP PHOSPHODIESTERASE PA4108-RELATED"/>
    <property type="match status" value="1"/>
</dbReference>
<dbReference type="Proteomes" id="UP000754226">
    <property type="component" value="Unassembled WGS sequence"/>
</dbReference>
<dbReference type="SUPFAM" id="SSF109604">
    <property type="entry name" value="HD-domain/PDEase-like"/>
    <property type="match status" value="1"/>
</dbReference>
<dbReference type="Pfam" id="PF13487">
    <property type="entry name" value="HD_5"/>
    <property type="match status" value="1"/>
</dbReference>
<dbReference type="PROSITE" id="PS51832">
    <property type="entry name" value="HD_GYP"/>
    <property type="match status" value="1"/>
</dbReference>
<dbReference type="EMBL" id="JAGZCZ010000001">
    <property type="protein sequence ID" value="MBS5518927.1"/>
    <property type="molecule type" value="Genomic_DNA"/>
</dbReference>
<evidence type="ECO:0000313" key="3">
    <source>
        <dbReference type="Proteomes" id="UP000754226"/>
    </source>
</evidence>
<dbReference type="SMART" id="SM00471">
    <property type="entry name" value="HDc"/>
    <property type="match status" value="1"/>
</dbReference>
<proteinExistence type="predicted"/>
<comment type="caution">
    <text evidence="2">The sequence shown here is derived from an EMBL/GenBank/DDBJ whole genome shotgun (WGS) entry which is preliminary data.</text>
</comment>
<dbReference type="InterPro" id="IPR037522">
    <property type="entry name" value="HD_GYP_dom"/>
</dbReference>
<dbReference type="Gene3D" id="1.10.3210.10">
    <property type="entry name" value="Hypothetical protein af1432"/>
    <property type="match status" value="1"/>
</dbReference>
<protein>
    <submittedName>
        <fullName evidence="2">HD domain-containing protein</fullName>
    </submittedName>
</protein>